<dbReference type="InterPro" id="IPR036188">
    <property type="entry name" value="FAD/NAD-bd_sf"/>
</dbReference>
<dbReference type="Proteomes" id="UP000827092">
    <property type="component" value="Unassembled WGS sequence"/>
</dbReference>
<name>A0AAV6TSV4_9ARAC</name>
<dbReference type="Gene3D" id="3.50.50.60">
    <property type="entry name" value="FAD/NAD(P)-binding domain"/>
    <property type="match status" value="1"/>
</dbReference>
<comment type="similarity">
    <text evidence="1">Belongs to the GMC oxidoreductase family.</text>
</comment>
<dbReference type="PANTHER" id="PTHR11552:SF227">
    <property type="entry name" value="GLUCOSE DEHYDROGENASE [FAD, QUINONE]-LIKE PROTEIN"/>
    <property type="match status" value="1"/>
</dbReference>
<reference evidence="3 4" key="1">
    <citation type="journal article" date="2022" name="Nat. Ecol. Evol.">
        <title>A masculinizing supergene underlies an exaggerated male reproductive morph in a spider.</title>
        <authorList>
            <person name="Hendrickx F."/>
            <person name="De Corte Z."/>
            <person name="Sonet G."/>
            <person name="Van Belleghem S.M."/>
            <person name="Kostlbacher S."/>
            <person name="Vangestel C."/>
        </authorList>
    </citation>
    <scope>NUCLEOTIDE SEQUENCE [LARGE SCALE GENOMIC DNA]</scope>
    <source>
        <strain evidence="3">W744_W776</strain>
    </source>
</reference>
<dbReference type="SUPFAM" id="SSF54373">
    <property type="entry name" value="FAD-linked reductases, C-terminal domain"/>
    <property type="match status" value="1"/>
</dbReference>
<keyword evidence="4" id="KW-1185">Reference proteome</keyword>
<dbReference type="GO" id="GO:0016614">
    <property type="term" value="F:oxidoreductase activity, acting on CH-OH group of donors"/>
    <property type="evidence" value="ECO:0007669"/>
    <property type="project" value="InterPro"/>
</dbReference>
<protein>
    <recommendedName>
        <fullName evidence="2">Glucose-methanol-choline oxidoreductase C-terminal domain-containing protein</fullName>
    </recommendedName>
</protein>
<dbReference type="Gene3D" id="3.30.560.10">
    <property type="entry name" value="Glucose Oxidase, domain 3"/>
    <property type="match status" value="1"/>
</dbReference>
<comment type="caution">
    <text evidence="3">The sequence shown here is derived from an EMBL/GenBank/DDBJ whole genome shotgun (WGS) entry which is preliminary data.</text>
</comment>
<evidence type="ECO:0000313" key="3">
    <source>
        <dbReference type="EMBL" id="KAG8174746.1"/>
    </source>
</evidence>
<evidence type="ECO:0000259" key="2">
    <source>
        <dbReference type="Pfam" id="PF05199"/>
    </source>
</evidence>
<evidence type="ECO:0000313" key="4">
    <source>
        <dbReference type="Proteomes" id="UP000827092"/>
    </source>
</evidence>
<dbReference type="EMBL" id="JAFNEN010001154">
    <property type="protein sequence ID" value="KAG8174746.1"/>
    <property type="molecule type" value="Genomic_DNA"/>
</dbReference>
<dbReference type="PANTHER" id="PTHR11552">
    <property type="entry name" value="GLUCOSE-METHANOL-CHOLINE GMC OXIDOREDUCTASE"/>
    <property type="match status" value="1"/>
</dbReference>
<organism evidence="3 4">
    <name type="scientific">Oedothorax gibbosus</name>
    <dbReference type="NCBI Taxonomy" id="931172"/>
    <lineage>
        <taxon>Eukaryota</taxon>
        <taxon>Metazoa</taxon>
        <taxon>Ecdysozoa</taxon>
        <taxon>Arthropoda</taxon>
        <taxon>Chelicerata</taxon>
        <taxon>Arachnida</taxon>
        <taxon>Araneae</taxon>
        <taxon>Araneomorphae</taxon>
        <taxon>Entelegynae</taxon>
        <taxon>Araneoidea</taxon>
        <taxon>Linyphiidae</taxon>
        <taxon>Erigoninae</taxon>
        <taxon>Oedothorax</taxon>
    </lineage>
</organism>
<proteinExistence type="inferred from homology"/>
<feature type="domain" description="Glucose-methanol-choline oxidoreductase C-terminal" evidence="2">
    <location>
        <begin position="73"/>
        <end position="212"/>
    </location>
</feature>
<feature type="non-terminal residue" evidence="3">
    <location>
        <position position="1"/>
    </location>
</feature>
<dbReference type="SUPFAM" id="SSF51905">
    <property type="entry name" value="FAD/NAD(P)-binding domain"/>
    <property type="match status" value="1"/>
</dbReference>
<dbReference type="GO" id="GO:0050660">
    <property type="term" value="F:flavin adenine dinucleotide binding"/>
    <property type="evidence" value="ECO:0007669"/>
    <property type="project" value="InterPro"/>
</dbReference>
<accession>A0AAV6TSV4</accession>
<evidence type="ECO:0000256" key="1">
    <source>
        <dbReference type="ARBA" id="ARBA00010790"/>
    </source>
</evidence>
<dbReference type="Pfam" id="PF05199">
    <property type="entry name" value="GMC_oxred_C"/>
    <property type="match status" value="1"/>
</dbReference>
<dbReference type="InterPro" id="IPR007867">
    <property type="entry name" value="GMC_OxRtase_C"/>
</dbReference>
<dbReference type="AlphaFoldDB" id="A0AAV6TSV4"/>
<gene>
    <name evidence="3" type="ORF">JTE90_012067</name>
</gene>
<dbReference type="InterPro" id="IPR012132">
    <property type="entry name" value="GMC_OxRdtase"/>
</dbReference>
<sequence>PLASTEAVTLITFLNREGLRPKEDIPDFENYYAELPSFDYAKQFGMTPEVTEGTFGPYRDSTVVLLLAQLVHPKSRGTVRLNSTDPYDPPLIDPNYYEDPQDLKDMVEAIKTGIKIATSEPMQKFGARYLDKKVPGCENFSGDEYIECIAKAVPVTTSHQVGTATMGDPKDPFTVVDPELRVKNVKGLRVVDASVMPLVPYGNTNIPTIMVAEKGSDIIKKSIKCDKIVPLVSRDDPNSPNWRWFCRCRGCQSSLSVVFVK</sequence>